<proteinExistence type="predicted"/>
<dbReference type="AlphaFoldDB" id="A0A9P7JU13"/>
<feature type="compositionally biased region" description="Low complexity" evidence="1">
    <location>
        <begin position="964"/>
        <end position="976"/>
    </location>
</feature>
<accession>A0A9P7JU13</accession>
<name>A0A9P7JU13_9AGAM</name>
<gene>
    <name evidence="2" type="ORF">F5147DRAFT_773816</name>
</gene>
<keyword evidence="3" id="KW-1185">Reference proteome</keyword>
<organism evidence="2 3">
    <name type="scientific">Suillus discolor</name>
    <dbReference type="NCBI Taxonomy" id="1912936"/>
    <lineage>
        <taxon>Eukaryota</taxon>
        <taxon>Fungi</taxon>
        <taxon>Dikarya</taxon>
        <taxon>Basidiomycota</taxon>
        <taxon>Agaricomycotina</taxon>
        <taxon>Agaricomycetes</taxon>
        <taxon>Agaricomycetidae</taxon>
        <taxon>Boletales</taxon>
        <taxon>Suillineae</taxon>
        <taxon>Suillaceae</taxon>
        <taxon>Suillus</taxon>
    </lineage>
</organism>
<dbReference type="Pfam" id="PF12013">
    <property type="entry name" value="OrsD"/>
    <property type="match status" value="1"/>
</dbReference>
<feature type="region of interest" description="Disordered" evidence="1">
    <location>
        <begin position="927"/>
        <end position="1002"/>
    </location>
</feature>
<sequence length="1118" mass="124856">MVSFLEYCSQSNVHEKPEHVKLPKAGGPPVQMIASPVEGFSCTASADCVYAVKDLGTIQRHARERHGATGLKEIQHRSCQVQHIFTAVGNSYFEVGQNVLPSARPDVKSTLKATFLPAVDLSLVVPANTERERTPLMRFMGWDKFEVEIRMNPKQRRAAEEIKKKHSDDEFGGILTCLAVAVRDHMTRASTILDGHPHRLSLSKILLYGEAIPRETDNHWRPVSDENIEYPNFVVQFMRNIMRIHLGFPLDFSFELSAAQTLCLEELVTVLGDENASPRKRMIFYHNLAWSLVDTDPDLCMGQRWANPIKRAIWLRALRADGNFCEASVLTPDLAKFKYLCNVTSLLEALMDKDEDTDSVHSDDHDRVARVHDRALRLGRPTTFNIIYEMQQYASSLVFSQTREPNVYVDPDVQSITIGVHTMHMDKLRDGIQRLLQVSKSRYSALTNHVFMLKMVPEHVKDDLTSSTRGYSFVSEDPFLKIAMPFDNAGRLAWNIPGIKELLRRSSCVWEPLYHLLYITTHISCRGTQFIDHKISNSDRHRNLFMQGMEMFLLTAYSKRTGITDRDSCTPGFVPKDIAFLVLEMIAGGLRTAEAILAGIAYGAEAEHLYRTYLCVGEGERTSPTRFSANIQQWNHDYFDCRWGVRDFRQGAITIGREFIAPDDSYDQADNILAESADHSTGVDHAHYAIIQGVVPRLSNNSMSKHRWLGDQWHSVLGLGPYPPPEAIRIRRKNMSNGTTLQAIADVVKKTTQETIKEFLDAHRTDILKDAISTAAIQQRKDAMDDAPEIPSPLSTTWNGGSFHLSSNMESLFYDESDGIRRDPAASSGPSGYNNNSVNTSSVVVSPTASGYIQCGAMLSDSPIPVSSITSISQTEYIEGSTTFSDVVKTMHQAEFPLIKDRKGKGRAYETPAKTPPSQAHHIIHAMNPSTSKGNGSVGIHESVHSRPSANPARPSRRKHAPRSVSQHHSVMSMSVPYPVTPTAHRTRKYAPQDKRSFERVEESSSLTKHIRRLSAEVMEISSDEDLSGLDAIQLKCLHGSKKLVTQVPMDVIILSISDEDLSPDKNMPIKHLYMTAASVQHILIDVPSLLSGDCSTSQCALANSGIQSLPPSTVEDI</sequence>
<dbReference type="RefSeq" id="XP_041292752.1">
    <property type="nucleotide sequence ID" value="XM_041441513.1"/>
</dbReference>
<evidence type="ECO:0000313" key="2">
    <source>
        <dbReference type="EMBL" id="KAG2108233.1"/>
    </source>
</evidence>
<comment type="caution">
    <text evidence="2">The sequence shown here is derived from an EMBL/GenBank/DDBJ whole genome shotgun (WGS) entry which is preliminary data.</text>
</comment>
<dbReference type="GeneID" id="64703772"/>
<evidence type="ECO:0000313" key="3">
    <source>
        <dbReference type="Proteomes" id="UP000823399"/>
    </source>
</evidence>
<protein>
    <submittedName>
        <fullName evidence="2">Uncharacterized protein</fullName>
    </submittedName>
</protein>
<dbReference type="OrthoDB" id="2674601at2759"/>
<dbReference type="Proteomes" id="UP000823399">
    <property type="component" value="Unassembled WGS sequence"/>
</dbReference>
<dbReference type="EMBL" id="JABBWM010000028">
    <property type="protein sequence ID" value="KAG2108233.1"/>
    <property type="molecule type" value="Genomic_DNA"/>
</dbReference>
<dbReference type="InterPro" id="IPR022698">
    <property type="entry name" value="OrsD"/>
</dbReference>
<evidence type="ECO:0000256" key="1">
    <source>
        <dbReference type="SAM" id="MobiDB-lite"/>
    </source>
</evidence>
<feature type="compositionally biased region" description="Basic and acidic residues" evidence="1">
    <location>
        <begin position="991"/>
        <end position="1002"/>
    </location>
</feature>
<reference evidence="2" key="1">
    <citation type="journal article" date="2020" name="New Phytol.">
        <title>Comparative genomics reveals dynamic genome evolution in host specialist ectomycorrhizal fungi.</title>
        <authorList>
            <person name="Lofgren L.A."/>
            <person name="Nguyen N.H."/>
            <person name="Vilgalys R."/>
            <person name="Ruytinx J."/>
            <person name="Liao H.L."/>
            <person name="Branco S."/>
            <person name="Kuo A."/>
            <person name="LaButti K."/>
            <person name="Lipzen A."/>
            <person name="Andreopoulos W."/>
            <person name="Pangilinan J."/>
            <person name="Riley R."/>
            <person name="Hundley H."/>
            <person name="Na H."/>
            <person name="Barry K."/>
            <person name="Grigoriev I.V."/>
            <person name="Stajich J.E."/>
            <person name="Kennedy P.G."/>
        </authorList>
    </citation>
    <scope>NUCLEOTIDE SEQUENCE</scope>
    <source>
        <strain evidence="2">FC423</strain>
    </source>
</reference>